<gene>
    <name evidence="3" type="ORF">MYCTH_2308845</name>
</gene>
<organism evidence="3 4">
    <name type="scientific">Thermothelomyces thermophilus (strain ATCC 42464 / BCRC 31852 / DSM 1799)</name>
    <name type="common">Sporotrichum thermophile</name>
    <dbReference type="NCBI Taxonomy" id="573729"/>
    <lineage>
        <taxon>Eukaryota</taxon>
        <taxon>Fungi</taxon>
        <taxon>Dikarya</taxon>
        <taxon>Ascomycota</taxon>
        <taxon>Pezizomycotina</taxon>
        <taxon>Sordariomycetes</taxon>
        <taxon>Sordariomycetidae</taxon>
        <taxon>Sordariales</taxon>
        <taxon>Chaetomiaceae</taxon>
        <taxon>Thermothelomyces</taxon>
    </lineage>
</organism>
<name>G2QKD6_THET4</name>
<dbReference type="EMBL" id="CP003006">
    <property type="protein sequence ID" value="AEO60042.1"/>
    <property type="molecule type" value="Genomic_DNA"/>
</dbReference>
<sequence length="67" mass="7452">MKDILIGDRYRVDRRIGAGGFGLVYFGTDLELGEEVAIKLTHVRDNPEVLRSEKETYEALSGVVGIL</sequence>
<dbReference type="InParanoid" id="G2QKD6"/>
<keyword evidence="1" id="KW-0547">Nucleotide-binding</keyword>
<evidence type="ECO:0000259" key="2">
    <source>
        <dbReference type="PROSITE" id="PS50011"/>
    </source>
</evidence>
<dbReference type="Gene3D" id="3.30.200.20">
    <property type="entry name" value="Phosphorylase Kinase, domain 1"/>
    <property type="match status" value="1"/>
</dbReference>
<feature type="domain" description="Protein kinase" evidence="2">
    <location>
        <begin position="10"/>
        <end position="67"/>
    </location>
</feature>
<accession>G2QKD6</accession>
<evidence type="ECO:0000256" key="1">
    <source>
        <dbReference type="PROSITE-ProRule" id="PRU10141"/>
    </source>
</evidence>
<proteinExistence type="predicted"/>
<dbReference type="PROSITE" id="PS00107">
    <property type="entry name" value="PROTEIN_KINASE_ATP"/>
    <property type="match status" value="1"/>
</dbReference>
<protein>
    <recommendedName>
        <fullName evidence="2">Protein kinase domain-containing protein</fullName>
    </recommendedName>
</protein>
<dbReference type="AlphaFoldDB" id="G2QKD6"/>
<evidence type="ECO:0000313" key="4">
    <source>
        <dbReference type="Proteomes" id="UP000007322"/>
    </source>
</evidence>
<dbReference type="VEuPathDB" id="FungiDB:MYCTH_2308845"/>
<dbReference type="SUPFAM" id="SSF56112">
    <property type="entry name" value="Protein kinase-like (PK-like)"/>
    <property type="match status" value="1"/>
</dbReference>
<keyword evidence="1" id="KW-0067">ATP-binding</keyword>
<dbReference type="KEGG" id="mtm:MYCTH_2308845"/>
<dbReference type="Proteomes" id="UP000007322">
    <property type="component" value="Chromosome 5"/>
</dbReference>
<dbReference type="RefSeq" id="XP_003665287.1">
    <property type="nucleotide sequence ID" value="XM_003665239.1"/>
</dbReference>
<dbReference type="InterPro" id="IPR017441">
    <property type="entry name" value="Protein_kinase_ATP_BS"/>
</dbReference>
<dbReference type="OMA" id="ECKNTKH"/>
<dbReference type="GO" id="GO:0005524">
    <property type="term" value="F:ATP binding"/>
    <property type="evidence" value="ECO:0007669"/>
    <property type="project" value="UniProtKB-UniRule"/>
</dbReference>
<dbReference type="GO" id="GO:0004672">
    <property type="term" value="F:protein kinase activity"/>
    <property type="evidence" value="ECO:0007669"/>
    <property type="project" value="InterPro"/>
</dbReference>
<dbReference type="InterPro" id="IPR000719">
    <property type="entry name" value="Prot_kinase_dom"/>
</dbReference>
<keyword evidence="4" id="KW-1185">Reference proteome</keyword>
<dbReference type="OrthoDB" id="5979581at2759"/>
<evidence type="ECO:0000313" key="3">
    <source>
        <dbReference type="EMBL" id="AEO60042.1"/>
    </source>
</evidence>
<dbReference type="STRING" id="573729.G2QKD6"/>
<reference evidence="3 4" key="1">
    <citation type="journal article" date="2011" name="Nat. Biotechnol.">
        <title>Comparative genomic analysis of the thermophilic biomass-degrading fungi Myceliophthora thermophila and Thielavia terrestris.</title>
        <authorList>
            <person name="Berka R.M."/>
            <person name="Grigoriev I.V."/>
            <person name="Otillar R."/>
            <person name="Salamov A."/>
            <person name="Grimwood J."/>
            <person name="Reid I."/>
            <person name="Ishmael N."/>
            <person name="John T."/>
            <person name="Darmond C."/>
            <person name="Moisan M.-C."/>
            <person name="Henrissat B."/>
            <person name="Coutinho P.M."/>
            <person name="Lombard V."/>
            <person name="Natvig D.O."/>
            <person name="Lindquist E."/>
            <person name="Schmutz J."/>
            <person name="Lucas S."/>
            <person name="Harris P."/>
            <person name="Powlowski J."/>
            <person name="Bellemare A."/>
            <person name="Taylor D."/>
            <person name="Butler G."/>
            <person name="de Vries R.P."/>
            <person name="Allijn I.E."/>
            <person name="van den Brink J."/>
            <person name="Ushinsky S."/>
            <person name="Storms R."/>
            <person name="Powell A.J."/>
            <person name="Paulsen I.T."/>
            <person name="Elbourne L.D.H."/>
            <person name="Baker S.E."/>
            <person name="Magnuson J."/>
            <person name="LaBoissiere S."/>
            <person name="Clutterbuck A.J."/>
            <person name="Martinez D."/>
            <person name="Wogulis M."/>
            <person name="de Leon A.L."/>
            <person name="Rey M.W."/>
            <person name="Tsang A."/>
        </authorList>
    </citation>
    <scope>NUCLEOTIDE SEQUENCE [LARGE SCALE GENOMIC DNA]</scope>
    <source>
        <strain evidence="4">ATCC 42464 / BCRC 31852 / DSM 1799</strain>
    </source>
</reference>
<dbReference type="HOGENOM" id="CLU_2814214_0_0_1"/>
<dbReference type="InterPro" id="IPR011009">
    <property type="entry name" value="Kinase-like_dom_sf"/>
</dbReference>
<dbReference type="eggNOG" id="KOG1164">
    <property type="taxonomic scope" value="Eukaryota"/>
</dbReference>
<dbReference type="PROSITE" id="PS50011">
    <property type="entry name" value="PROTEIN_KINASE_DOM"/>
    <property type="match status" value="1"/>
</dbReference>
<dbReference type="GeneID" id="11511047"/>
<feature type="binding site" evidence="1">
    <location>
        <position position="39"/>
    </location>
    <ligand>
        <name>ATP</name>
        <dbReference type="ChEBI" id="CHEBI:30616"/>
    </ligand>
</feature>